<keyword evidence="4 7" id="KW-1133">Transmembrane helix</keyword>
<comment type="subcellular location">
    <subcellularLocation>
        <location evidence="1">Membrane</location>
        <topology evidence="1">Multi-pass membrane protein</topology>
    </subcellularLocation>
</comment>
<accession>A0A2P6NA80</accession>
<reference evidence="8 9" key="1">
    <citation type="journal article" date="2018" name="Genome Biol. Evol.">
        <title>Multiple Roots of Fruiting Body Formation in Amoebozoa.</title>
        <authorList>
            <person name="Hillmann F."/>
            <person name="Forbes G."/>
            <person name="Novohradska S."/>
            <person name="Ferling I."/>
            <person name="Riege K."/>
            <person name="Groth M."/>
            <person name="Westermann M."/>
            <person name="Marz M."/>
            <person name="Spaller T."/>
            <person name="Winckler T."/>
            <person name="Schaap P."/>
            <person name="Glockner G."/>
        </authorList>
    </citation>
    <scope>NUCLEOTIDE SEQUENCE [LARGE SCALE GENOMIC DNA]</scope>
    <source>
        <strain evidence="8 9">Jena</strain>
    </source>
</reference>
<feature type="transmembrane region" description="Helical" evidence="7">
    <location>
        <begin position="29"/>
        <end position="56"/>
    </location>
</feature>
<evidence type="ECO:0000256" key="2">
    <source>
        <dbReference type="ARBA" id="ARBA00009457"/>
    </source>
</evidence>
<dbReference type="OrthoDB" id="340608at2759"/>
<organism evidence="8 9">
    <name type="scientific">Planoprotostelium fungivorum</name>
    <dbReference type="NCBI Taxonomy" id="1890364"/>
    <lineage>
        <taxon>Eukaryota</taxon>
        <taxon>Amoebozoa</taxon>
        <taxon>Evosea</taxon>
        <taxon>Variosea</taxon>
        <taxon>Cavosteliida</taxon>
        <taxon>Cavosteliaceae</taxon>
        <taxon>Planoprotostelium</taxon>
    </lineage>
</organism>
<dbReference type="InterPro" id="IPR005045">
    <property type="entry name" value="CDC50/LEM3_fam"/>
</dbReference>
<evidence type="ECO:0000256" key="5">
    <source>
        <dbReference type="ARBA" id="ARBA00023136"/>
    </source>
</evidence>
<keyword evidence="9" id="KW-1185">Reference proteome</keyword>
<feature type="transmembrane region" description="Helical" evidence="7">
    <location>
        <begin position="272"/>
        <end position="293"/>
    </location>
</feature>
<evidence type="ECO:0000256" key="3">
    <source>
        <dbReference type="ARBA" id="ARBA00022692"/>
    </source>
</evidence>
<dbReference type="GO" id="GO:0005783">
    <property type="term" value="C:endoplasmic reticulum"/>
    <property type="evidence" value="ECO:0007669"/>
    <property type="project" value="TreeGrafter"/>
</dbReference>
<evidence type="ECO:0000256" key="4">
    <source>
        <dbReference type="ARBA" id="ARBA00022989"/>
    </source>
</evidence>
<evidence type="ECO:0000313" key="9">
    <source>
        <dbReference type="Proteomes" id="UP000241769"/>
    </source>
</evidence>
<evidence type="ECO:0000256" key="6">
    <source>
        <dbReference type="PIRNR" id="PIRNR015840"/>
    </source>
</evidence>
<dbReference type="PANTHER" id="PTHR10926">
    <property type="entry name" value="CELL CYCLE CONTROL PROTEIN 50"/>
    <property type="match status" value="1"/>
</dbReference>
<sequence>MQASNGDAKSKRPGLTAFKQQQLRAWQPILTPFPVILTFLIIGVVFIPIGVVLLHASQGVVEVTQRYDDLCANTNSSCLVNVIVNSKMSQPVYMYYRLDNFYQNHRRYVKSRADTALQGDLITNADSLSACDPFVNNGTSGLASSYFPCGLIAASFFNDTFSMRDTNGTLVPWTKQGIAWRSDVEKKFGNIPADQVGLRLFPNMNQTDEDFIVWMRTAGLPNFKKLHRIINTDINPGTYQFNVTDNFPVSRFNGKKYIVLSTTSWMGGKNPFLGWAFIAVGAVCIVQGVAFAIKHKLSPRKLGDTKYLDWNK</sequence>
<evidence type="ECO:0000256" key="1">
    <source>
        <dbReference type="ARBA" id="ARBA00004141"/>
    </source>
</evidence>
<evidence type="ECO:0000313" key="8">
    <source>
        <dbReference type="EMBL" id="PRP80850.1"/>
    </source>
</evidence>
<evidence type="ECO:0008006" key="10">
    <source>
        <dbReference type="Google" id="ProtNLM"/>
    </source>
</evidence>
<name>A0A2P6NA80_9EUKA</name>
<dbReference type="STRING" id="1890364.A0A2P6NA80"/>
<dbReference type="FunCoup" id="A0A2P6NA80">
    <property type="interactions" value="708"/>
</dbReference>
<comment type="similarity">
    <text evidence="2 6">Belongs to the CDC50/LEM3 family.</text>
</comment>
<dbReference type="EMBL" id="MDYQ01000136">
    <property type="protein sequence ID" value="PRP80850.1"/>
    <property type="molecule type" value="Genomic_DNA"/>
</dbReference>
<proteinExistence type="inferred from homology"/>
<gene>
    <name evidence="8" type="ORF">PROFUN_11405</name>
</gene>
<evidence type="ECO:0000256" key="7">
    <source>
        <dbReference type="SAM" id="Phobius"/>
    </source>
</evidence>
<keyword evidence="3 7" id="KW-0812">Transmembrane</keyword>
<dbReference type="InParanoid" id="A0A2P6NA80"/>
<comment type="caution">
    <text evidence="8">The sequence shown here is derived from an EMBL/GenBank/DDBJ whole genome shotgun (WGS) entry which is preliminary data.</text>
</comment>
<dbReference type="GO" id="GO:0005886">
    <property type="term" value="C:plasma membrane"/>
    <property type="evidence" value="ECO:0007669"/>
    <property type="project" value="TreeGrafter"/>
</dbReference>
<dbReference type="Proteomes" id="UP000241769">
    <property type="component" value="Unassembled WGS sequence"/>
</dbReference>
<keyword evidence="5 6" id="KW-0472">Membrane</keyword>
<dbReference type="PIRSF" id="PIRSF015840">
    <property type="entry name" value="DUF284_TM_euk"/>
    <property type="match status" value="1"/>
</dbReference>
<dbReference type="AlphaFoldDB" id="A0A2P6NA80"/>
<protein>
    <recommendedName>
        <fullName evidence="10">Cell cycle control protein</fullName>
    </recommendedName>
</protein>
<dbReference type="PANTHER" id="PTHR10926:SF0">
    <property type="entry name" value="CDC50, ISOFORM A"/>
    <property type="match status" value="1"/>
</dbReference>
<dbReference type="Pfam" id="PF03381">
    <property type="entry name" value="CDC50"/>
    <property type="match status" value="1"/>
</dbReference>
<dbReference type="GO" id="GO:0005794">
    <property type="term" value="C:Golgi apparatus"/>
    <property type="evidence" value="ECO:0007669"/>
    <property type="project" value="TreeGrafter"/>
</dbReference>